<sequence length="94" mass="11083">MENISFDELPSKIGEILEYVKSLEEKIDNLEINGKSKLKYTLSEAADFLNLKQKTLYNLIHNNEIAYCKPSKKIYFLHEDLMAYLKNSRCQSRY</sequence>
<dbReference type="InterPro" id="IPR041657">
    <property type="entry name" value="HTH_17"/>
</dbReference>
<dbReference type="RefSeq" id="WP_003440257.1">
    <property type="nucleotide sequence ID" value="NZ_BAAAGG010000002.1"/>
</dbReference>
<accession>A0ABN1K142</accession>
<dbReference type="EMBL" id="BAAAGG010000002">
    <property type="protein sequence ID" value="GAA0751713.1"/>
    <property type="molecule type" value="Genomic_DNA"/>
</dbReference>
<reference evidence="2 3" key="1">
    <citation type="journal article" date="2019" name="Int. J. Syst. Evol. Microbiol.">
        <title>The Global Catalogue of Microorganisms (GCM) 10K type strain sequencing project: providing services to taxonomists for standard genome sequencing and annotation.</title>
        <authorList>
            <consortium name="The Broad Institute Genomics Platform"/>
            <consortium name="The Broad Institute Genome Sequencing Center for Infectious Disease"/>
            <person name="Wu L."/>
            <person name="Ma J."/>
        </authorList>
    </citation>
    <scope>NUCLEOTIDE SEQUENCE [LARGE SCALE GENOMIC DNA]</scope>
    <source>
        <strain evidence="2 3">JCM 16231</strain>
    </source>
</reference>
<keyword evidence="3" id="KW-1185">Reference proteome</keyword>
<dbReference type="NCBIfam" id="TIGR01764">
    <property type="entry name" value="excise"/>
    <property type="match status" value="1"/>
</dbReference>
<organism evidence="2 3">
    <name type="scientific">Psychroflexus lacisalsi</name>
    <dbReference type="NCBI Taxonomy" id="503928"/>
    <lineage>
        <taxon>Bacteria</taxon>
        <taxon>Pseudomonadati</taxon>
        <taxon>Bacteroidota</taxon>
        <taxon>Flavobacteriia</taxon>
        <taxon>Flavobacteriales</taxon>
        <taxon>Flavobacteriaceae</taxon>
        <taxon>Psychroflexus</taxon>
    </lineage>
</organism>
<evidence type="ECO:0000313" key="2">
    <source>
        <dbReference type="EMBL" id="GAA0751713.1"/>
    </source>
</evidence>
<evidence type="ECO:0000313" key="3">
    <source>
        <dbReference type="Proteomes" id="UP001500185"/>
    </source>
</evidence>
<comment type="caution">
    <text evidence="2">The sequence shown here is derived from an EMBL/GenBank/DDBJ whole genome shotgun (WGS) entry which is preliminary data.</text>
</comment>
<dbReference type="InterPro" id="IPR010093">
    <property type="entry name" value="SinI_DNA-bd"/>
</dbReference>
<evidence type="ECO:0000259" key="1">
    <source>
        <dbReference type="Pfam" id="PF12728"/>
    </source>
</evidence>
<dbReference type="Pfam" id="PF12728">
    <property type="entry name" value="HTH_17"/>
    <property type="match status" value="1"/>
</dbReference>
<name>A0ABN1K142_9FLAO</name>
<gene>
    <name evidence="2" type="ORF">GCM10009433_02030</name>
</gene>
<feature type="domain" description="Helix-turn-helix" evidence="1">
    <location>
        <begin position="40"/>
        <end position="87"/>
    </location>
</feature>
<dbReference type="Proteomes" id="UP001500185">
    <property type="component" value="Unassembled WGS sequence"/>
</dbReference>
<proteinExistence type="predicted"/>
<protein>
    <recommendedName>
        <fullName evidence="1">Helix-turn-helix domain-containing protein</fullName>
    </recommendedName>
</protein>